<protein>
    <submittedName>
        <fullName evidence="1">Uncharacterized protein</fullName>
    </submittedName>
</protein>
<evidence type="ECO:0000313" key="1">
    <source>
        <dbReference type="EMBL" id="KAI4588536.1"/>
    </source>
</evidence>
<gene>
    <name evidence="1" type="ORF">MJG53_002944</name>
</gene>
<name>A0ACB9VFM3_9CETA</name>
<reference evidence="1" key="1">
    <citation type="submission" date="2022-03" db="EMBL/GenBank/DDBJ databases">
        <title>Genomic analyses of argali, domestic sheep and their hybrids provide insights into chromosomal evolution, heterosis and genetic basis of agronomic traits.</title>
        <authorList>
            <person name="Li M."/>
        </authorList>
    </citation>
    <scope>NUCLEOTIDE SEQUENCE</scope>
    <source>
        <strain evidence="1">F1 hybrid</strain>
    </source>
</reference>
<comment type="caution">
    <text evidence="1">The sequence shown here is derived from an EMBL/GenBank/DDBJ whole genome shotgun (WGS) entry which is preliminary data.</text>
</comment>
<dbReference type="Proteomes" id="UP001057279">
    <property type="component" value="Linkage Group LG02"/>
</dbReference>
<keyword evidence="2" id="KW-1185">Reference proteome</keyword>
<accession>A0ACB9VFM3</accession>
<evidence type="ECO:0000313" key="2">
    <source>
        <dbReference type="Proteomes" id="UP001057279"/>
    </source>
</evidence>
<sequence>MRKTGVTNGLLVAKEQDQGLQDDPKSSGDTYVATPPSPQTGFSGTCYLAHTRDGEREAGRISHLQMTENYGKGQVVACTLMSLDTNNRRLQRLPTVFQALDEGKPECLFSGRLPTRSILQGPENPDPKGTFSFTLCVFADFTTQPNENVKSPMKGRCGFNSQSGKIPHVEQLSPCTTTTAPVLWNLALRPLKPQRPRAHAPRQGKPLPSEACAQQPESSPPRRSRRKAHAAVKTQHSLKQ</sequence>
<organism evidence="1 2">
    <name type="scientific">Ovis ammon polii x Ovis aries</name>
    <dbReference type="NCBI Taxonomy" id="2918886"/>
    <lineage>
        <taxon>Eukaryota</taxon>
        <taxon>Metazoa</taxon>
        <taxon>Chordata</taxon>
        <taxon>Craniata</taxon>
        <taxon>Vertebrata</taxon>
        <taxon>Euteleostomi</taxon>
        <taxon>Mammalia</taxon>
        <taxon>Eutheria</taxon>
        <taxon>Laurasiatheria</taxon>
        <taxon>Artiodactyla</taxon>
        <taxon>Ruminantia</taxon>
        <taxon>Pecora</taxon>
        <taxon>Bovidae</taxon>
        <taxon>Caprinae</taxon>
        <taxon>Ovis</taxon>
    </lineage>
</organism>
<dbReference type="EMBL" id="CM043027">
    <property type="protein sequence ID" value="KAI4588536.1"/>
    <property type="molecule type" value="Genomic_DNA"/>
</dbReference>
<proteinExistence type="predicted"/>